<evidence type="ECO:0000313" key="3">
    <source>
        <dbReference type="Proteomes" id="UP000199137"/>
    </source>
</evidence>
<evidence type="ECO:0000259" key="1">
    <source>
        <dbReference type="Pfam" id="PF18860"/>
    </source>
</evidence>
<dbReference type="STRING" id="112413.SAMN05421854_109292"/>
<dbReference type="AlphaFoldDB" id="A0A1I5WM10"/>
<organism evidence="2 3">
    <name type="scientific">Amycolatopsis rubida</name>
    <dbReference type="NCBI Taxonomy" id="112413"/>
    <lineage>
        <taxon>Bacteria</taxon>
        <taxon>Bacillati</taxon>
        <taxon>Actinomycetota</taxon>
        <taxon>Actinomycetes</taxon>
        <taxon>Pseudonocardiales</taxon>
        <taxon>Pseudonocardiaceae</taxon>
        <taxon>Amycolatopsis</taxon>
    </lineage>
</organism>
<gene>
    <name evidence="2" type="ORF">SAMN05421854_109292</name>
</gene>
<accession>A0A1I5WM10</accession>
<sequence>MPCSLVRAALGSEMAADPIEANIDARELTRELVSGLHHLRHVDLDKAGTALGLVIPPEHPDPSQVGEGKPLSKRQRLDMAFDAIAPSDYEAVCASFLKHGDLTIELSNRVEDLLWSRENWPQITARTRREVAEALDAFDAIWLEADGLLNLVKRHWVLPSPEWSFEPTDPYEPVVRHMFRFPGDWTTLQFFKEIGALNGGDRRFVLFLEGLLSASVNPREARQREMVAAISPILARAGLKVTESGTNDGYPTFTIVALGTRPRPAQLILFAGRHGKPALRLRDVLDQSIEILTGDDAVLTYDVPVGDRGLTWRDVESWWSHRKGIPADQAKLELWRRLVTVCADASPAQHALLVAYYDYAKDHDPLFALLPEVWLHWDPISRRQRGEDAFLNQRMDFLMLLPGLRRVVLEVDGEQHYATPSRQPSPRIYSETTRGDRDLRLAGYEVYRFSGYELSEDRATKTVSDFFDRLLAGSYRA</sequence>
<dbReference type="Proteomes" id="UP000199137">
    <property type="component" value="Unassembled WGS sequence"/>
</dbReference>
<protein>
    <recommendedName>
        <fullName evidence="1">AbiJ-NTD3 domain-containing protein</fullName>
    </recommendedName>
</protein>
<dbReference type="EMBL" id="FOWC01000009">
    <property type="protein sequence ID" value="SFQ20627.1"/>
    <property type="molecule type" value="Genomic_DNA"/>
</dbReference>
<name>A0A1I5WM10_9PSEU</name>
<proteinExistence type="predicted"/>
<feature type="domain" description="AbiJ-NTD3" evidence="1">
    <location>
        <begin position="122"/>
        <end position="286"/>
    </location>
</feature>
<evidence type="ECO:0000313" key="2">
    <source>
        <dbReference type="EMBL" id="SFQ20627.1"/>
    </source>
</evidence>
<reference evidence="2 3" key="1">
    <citation type="submission" date="2016-10" db="EMBL/GenBank/DDBJ databases">
        <authorList>
            <person name="de Groot N.N."/>
        </authorList>
    </citation>
    <scope>NUCLEOTIDE SEQUENCE [LARGE SCALE GENOMIC DNA]</scope>
    <source>
        <strain evidence="2 3">DSM 44637</strain>
    </source>
</reference>
<dbReference type="InterPro" id="IPR041427">
    <property type="entry name" value="AbiJ-NTD3"/>
</dbReference>
<dbReference type="Pfam" id="PF18860">
    <property type="entry name" value="AbiJ_NTD3"/>
    <property type="match status" value="1"/>
</dbReference>